<dbReference type="SMART" id="SM00873">
    <property type="entry name" value="B3_4"/>
    <property type="match status" value="1"/>
</dbReference>
<dbReference type="Gene3D" id="3.40.250.10">
    <property type="entry name" value="Rhodanese-like domain"/>
    <property type="match status" value="1"/>
</dbReference>
<dbReference type="InterPro" id="IPR029063">
    <property type="entry name" value="SAM-dependent_MTases_sf"/>
</dbReference>
<dbReference type="AlphaFoldDB" id="A0A948W4D7"/>
<dbReference type="Pfam" id="PF03483">
    <property type="entry name" value="B3_4"/>
    <property type="match status" value="1"/>
</dbReference>
<evidence type="ECO:0000259" key="1">
    <source>
        <dbReference type="PROSITE" id="PS50206"/>
    </source>
</evidence>
<dbReference type="EMBL" id="JAHJDP010000084">
    <property type="protein sequence ID" value="MBU2692107.1"/>
    <property type="molecule type" value="Genomic_DNA"/>
</dbReference>
<dbReference type="InterPro" id="IPR001763">
    <property type="entry name" value="Rhodanese-like_dom"/>
</dbReference>
<gene>
    <name evidence="2" type="ORF">KJ970_14395</name>
</gene>
<proteinExistence type="predicted"/>
<dbReference type="PANTHER" id="PTHR39209:SF2">
    <property type="entry name" value="CYTOPLASMIC PROTEIN"/>
    <property type="match status" value="1"/>
</dbReference>
<dbReference type="SUPFAM" id="SSF56037">
    <property type="entry name" value="PheT/TilS domain"/>
    <property type="match status" value="1"/>
</dbReference>
<dbReference type="GO" id="GO:0032259">
    <property type="term" value="P:methylation"/>
    <property type="evidence" value="ECO:0007669"/>
    <property type="project" value="UniProtKB-KW"/>
</dbReference>
<dbReference type="PANTHER" id="PTHR39209">
    <property type="match status" value="1"/>
</dbReference>
<dbReference type="Gene3D" id="3.50.40.10">
    <property type="entry name" value="Phenylalanyl-trna Synthetase, Chain B, domain 3"/>
    <property type="match status" value="1"/>
</dbReference>
<protein>
    <submittedName>
        <fullName evidence="2">Methyltransferase domain-containing protein</fullName>
    </submittedName>
</protein>
<dbReference type="InterPro" id="IPR041698">
    <property type="entry name" value="Methyltransf_25"/>
</dbReference>
<sequence length="580" mass="63962">MSDPSIEPTGRSLLNSPWPPRDPFLPGPIQWSQLVALRSIILEPQPFCCDPLSGDPYSGDIWRRHGFILLDLRDHAAYEKGHVPGSCHIPAGELPIRRHEIPPKWRPLLLTTDTPDEGSFAVSFFKGTQHRFIRWISEPTSAWPQEMEAGPSRVPSWEIRPCLHHPSLHHPSRAGNTSTAAALDLACGSGRNAVWLALLGWKVLAVDILPEALEMTRNLAARWGAGVTTQAMNLAKEDPLAPDRFDLIVVTRFLERALFPRMTASLKQGGLLIYDTFTEAQAGKGRPHNPRHWLRRNELRAAFPGLSLLDYAEGADTAGDEIAVLIARKPIPDPDHGSIRRAHREGAKMSQETNSHGPTHPSVPIHLIPEAVGRIVLGAFSMTGVNPLAPQDPIHEEIERQGRDLRAVYSNPSEAGVLLRPARELYRAIGLDPTKRRPSSEALFRRLISGKGLYRVNAVVDTINLCSLRMMLSIGLYDLKAIQGPVQLRIGKTGESYDGIGKGTITVEGRWTLADAVGAFGNPSSDSWRTRITEETRDLLFVAFAPSGYDPEALKIRLEESAETLKTFCGGIPGSFDITR</sequence>
<accession>A0A948W4D7</accession>
<evidence type="ECO:0000313" key="3">
    <source>
        <dbReference type="Proteomes" id="UP000777784"/>
    </source>
</evidence>
<comment type="caution">
    <text evidence="2">The sequence shown here is derived from an EMBL/GenBank/DDBJ whole genome shotgun (WGS) entry which is preliminary data.</text>
</comment>
<dbReference type="CDD" id="cd02440">
    <property type="entry name" value="AdoMet_MTases"/>
    <property type="match status" value="1"/>
</dbReference>
<reference evidence="2" key="1">
    <citation type="submission" date="2021-05" db="EMBL/GenBank/DDBJ databases">
        <title>Energy efficiency and biological interactions define the core microbiome of deep oligotrophic groundwater.</title>
        <authorList>
            <person name="Mehrshad M."/>
            <person name="Lopez-Fernandez M."/>
            <person name="Bell E."/>
            <person name="Bernier-Latmani R."/>
            <person name="Bertilsson S."/>
            <person name="Dopson M."/>
        </authorList>
    </citation>
    <scope>NUCLEOTIDE SEQUENCE</scope>
    <source>
        <strain evidence="2">Modern_marine.mb.64</strain>
    </source>
</reference>
<dbReference type="GO" id="GO:0003723">
    <property type="term" value="F:RNA binding"/>
    <property type="evidence" value="ECO:0007669"/>
    <property type="project" value="InterPro"/>
</dbReference>
<dbReference type="SUPFAM" id="SSF53335">
    <property type="entry name" value="S-adenosyl-L-methionine-dependent methyltransferases"/>
    <property type="match status" value="1"/>
</dbReference>
<feature type="domain" description="Rhodanese" evidence="1">
    <location>
        <begin position="63"/>
        <end position="104"/>
    </location>
</feature>
<dbReference type="Gene3D" id="3.40.50.150">
    <property type="entry name" value="Vaccinia Virus protein VP39"/>
    <property type="match status" value="1"/>
</dbReference>
<organism evidence="2 3">
    <name type="scientific">Eiseniibacteriota bacterium</name>
    <dbReference type="NCBI Taxonomy" id="2212470"/>
    <lineage>
        <taxon>Bacteria</taxon>
        <taxon>Candidatus Eiseniibacteriota</taxon>
    </lineage>
</organism>
<dbReference type="CDD" id="cd00158">
    <property type="entry name" value="RHOD"/>
    <property type="match status" value="1"/>
</dbReference>
<dbReference type="GO" id="GO:0004826">
    <property type="term" value="F:phenylalanine-tRNA ligase activity"/>
    <property type="evidence" value="ECO:0007669"/>
    <property type="project" value="InterPro"/>
</dbReference>
<dbReference type="GO" id="GO:0008168">
    <property type="term" value="F:methyltransferase activity"/>
    <property type="evidence" value="ECO:0007669"/>
    <property type="project" value="UniProtKB-KW"/>
</dbReference>
<name>A0A948W4D7_UNCEI</name>
<dbReference type="InterPro" id="IPR005146">
    <property type="entry name" value="B3/B4_tRNA-bd"/>
</dbReference>
<dbReference type="InterPro" id="IPR020825">
    <property type="entry name" value="Phe-tRNA_synthase-like_B3/B4"/>
</dbReference>
<keyword evidence="2" id="KW-0808">Transferase</keyword>
<dbReference type="InterPro" id="IPR036873">
    <property type="entry name" value="Rhodanese-like_dom_sf"/>
</dbReference>
<keyword evidence="2" id="KW-0489">Methyltransferase</keyword>
<dbReference type="PROSITE" id="PS50206">
    <property type="entry name" value="RHODANESE_3"/>
    <property type="match status" value="1"/>
</dbReference>
<evidence type="ECO:0000313" key="2">
    <source>
        <dbReference type="EMBL" id="MBU2692107.1"/>
    </source>
</evidence>
<dbReference type="SUPFAM" id="SSF52821">
    <property type="entry name" value="Rhodanese/Cell cycle control phosphatase"/>
    <property type="match status" value="1"/>
</dbReference>
<dbReference type="Proteomes" id="UP000777784">
    <property type="component" value="Unassembled WGS sequence"/>
</dbReference>
<dbReference type="Pfam" id="PF13649">
    <property type="entry name" value="Methyltransf_25"/>
    <property type="match status" value="1"/>
</dbReference>